<name>A0A1M5YLR6_9CLOT</name>
<evidence type="ECO:0000313" key="1">
    <source>
        <dbReference type="EMBL" id="SHI12879.1"/>
    </source>
</evidence>
<dbReference type="Pfam" id="PF11187">
    <property type="entry name" value="Mbeg1-like"/>
    <property type="match status" value="1"/>
</dbReference>
<sequence length="360" mass="41191">MNIIDYAESQMEDFKTTKFSLVDSLVLSQFAYIHFNKVVPNILDRSEPVRIGDLLKAEHIPHMLKNVRDPKSNNRLLIALGMSPRFRDIRMCCYSDSLDITLQKQFAAVTYLIDDEIAYVAYRGTDATIVGWKEDFNMAFISPVPAQQEGVVYLNAVAERFPHLLMVGGHSKGGNVAVYSAMECNQDIQERIVGIYSHDGPGFREEIFTSEKYAHIKSKIHKTLPQSSLVGMLLQHQEDYLVVESNEFWIMQHDPFSWVVNERDFKYTQGLTKDAEYTNTVINDWLSSLDDEKRELFITTLYSVFESIGVVNLSDLTEDWRKKVGIAMGAVRGIDAETKRFVSATIRSLLSLYVKNLRLF</sequence>
<dbReference type="Proteomes" id="UP000184241">
    <property type="component" value="Unassembled WGS sequence"/>
</dbReference>
<dbReference type="InterPro" id="IPR029058">
    <property type="entry name" value="AB_hydrolase_fold"/>
</dbReference>
<dbReference type="EMBL" id="FQXU01000006">
    <property type="protein sequence ID" value="SHI12879.1"/>
    <property type="molecule type" value="Genomic_DNA"/>
</dbReference>
<dbReference type="InterPro" id="IPR024499">
    <property type="entry name" value="Mbeg1-like"/>
</dbReference>
<dbReference type="SUPFAM" id="SSF53474">
    <property type="entry name" value="alpha/beta-Hydrolases"/>
    <property type="match status" value="1"/>
</dbReference>
<accession>A0A1M5YLR6</accession>
<reference evidence="1 2" key="1">
    <citation type="submission" date="2016-11" db="EMBL/GenBank/DDBJ databases">
        <authorList>
            <person name="Jaros S."/>
            <person name="Januszkiewicz K."/>
            <person name="Wedrychowicz H."/>
        </authorList>
    </citation>
    <scope>NUCLEOTIDE SEQUENCE [LARGE SCALE GENOMIC DNA]</scope>
    <source>
        <strain evidence="1 2">DSM 6191</strain>
    </source>
</reference>
<dbReference type="AlphaFoldDB" id="A0A1M5YLR6"/>
<evidence type="ECO:0008006" key="3">
    <source>
        <dbReference type="Google" id="ProtNLM"/>
    </source>
</evidence>
<proteinExistence type="predicted"/>
<organism evidence="1 2">
    <name type="scientific">Clostridium intestinale DSM 6191</name>
    <dbReference type="NCBI Taxonomy" id="1121320"/>
    <lineage>
        <taxon>Bacteria</taxon>
        <taxon>Bacillati</taxon>
        <taxon>Bacillota</taxon>
        <taxon>Clostridia</taxon>
        <taxon>Eubacteriales</taxon>
        <taxon>Clostridiaceae</taxon>
        <taxon>Clostridium</taxon>
    </lineage>
</organism>
<protein>
    <recommendedName>
        <fullName evidence="3">DUF2974 domain-containing protein</fullName>
    </recommendedName>
</protein>
<gene>
    <name evidence="1" type="ORF">SAMN02745941_02124</name>
</gene>
<evidence type="ECO:0000313" key="2">
    <source>
        <dbReference type="Proteomes" id="UP000184241"/>
    </source>
</evidence>